<feature type="region of interest" description="Disordered" evidence="1">
    <location>
        <begin position="140"/>
        <end position="169"/>
    </location>
</feature>
<evidence type="ECO:0000313" key="3">
    <source>
        <dbReference type="Proteomes" id="UP000799444"/>
    </source>
</evidence>
<proteinExistence type="predicted"/>
<accession>A0A9P4QZZ3</accession>
<evidence type="ECO:0000313" key="2">
    <source>
        <dbReference type="EMBL" id="KAF2734288.1"/>
    </source>
</evidence>
<dbReference type="Proteomes" id="UP000799444">
    <property type="component" value="Unassembled WGS sequence"/>
</dbReference>
<feature type="region of interest" description="Disordered" evidence="1">
    <location>
        <begin position="292"/>
        <end position="327"/>
    </location>
</feature>
<keyword evidence="3" id="KW-1185">Reference proteome</keyword>
<reference evidence="2" key="1">
    <citation type="journal article" date="2020" name="Stud. Mycol.">
        <title>101 Dothideomycetes genomes: a test case for predicting lifestyles and emergence of pathogens.</title>
        <authorList>
            <person name="Haridas S."/>
            <person name="Albert R."/>
            <person name="Binder M."/>
            <person name="Bloem J."/>
            <person name="Labutti K."/>
            <person name="Salamov A."/>
            <person name="Andreopoulos B."/>
            <person name="Baker S."/>
            <person name="Barry K."/>
            <person name="Bills G."/>
            <person name="Bluhm B."/>
            <person name="Cannon C."/>
            <person name="Castanera R."/>
            <person name="Culley D."/>
            <person name="Daum C."/>
            <person name="Ezra D."/>
            <person name="Gonzalez J."/>
            <person name="Henrissat B."/>
            <person name="Kuo A."/>
            <person name="Liang C."/>
            <person name="Lipzen A."/>
            <person name="Lutzoni F."/>
            <person name="Magnuson J."/>
            <person name="Mondo S."/>
            <person name="Nolan M."/>
            <person name="Ohm R."/>
            <person name="Pangilinan J."/>
            <person name="Park H.-J."/>
            <person name="Ramirez L."/>
            <person name="Alfaro M."/>
            <person name="Sun H."/>
            <person name="Tritt A."/>
            <person name="Yoshinaga Y."/>
            <person name="Zwiers L.-H."/>
            <person name="Turgeon B."/>
            <person name="Goodwin S."/>
            <person name="Spatafora J."/>
            <person name="Crous P."/>
            <person name="Grigoriev I."/>
        </authorList>
    </citation>
    <scope>NUCLEOTIDE SEQUENCE</scope>
    <source>
        <strain evidence="2">CBS 125425</strain>
    </source>
</reference>
<sequence length="332" mass="36163">MAISDASVAAKSTHLADASLRPFLQPTFDPTDYLNDTLPSLAVSSVSRPLKQGTSASLADLSSQTQDLLSQLNAQTTRLSTILTQLTDDILRSGGRLAYEVEVLRGETTGLSETLTDELRPDIERFLPGGVVLPAKEVEATVTSPLSPSDPSQREKQETDETTQDDPTPEYIRELRTLSTIRTRLETVIKVFGEAMHWTLPPSEVSLTSSLISVSGPTADSSPDLERKGKEFATQLRSEISDLITGDDAGTGAAIVRIQALRDLATVWKGTAEEKARTKFVESLVRLAEERQKQVEKEAAQRQRAGRNASIPKRSSSPQKSGGFLDNLQKIF</sequence>
<dbReference type="AlphaFoldDB" id="A0A9P4QZZ3"/>
<evidence type="ECO:0000256" key="1">
    <source>
        <dbReference type="SAM" id="MobiDB-lite"/>
    </source>
</evidence>
<dbReference type="Gene3D" id="6.10.250.2790">
    <property type="match status" value="1"/>
</dbReference>
<feature type="compositionally biased region" description="Polar residues" evidence="1">
    <location>
        <begin position="141"/>
        <end position="151"/>
    </location>
</feature>
<dbReference type="EMBL" id="ML996150">
    <property type="protein sequence ID" value="KAF2734288.1"/>
    <property type="molecule type" value="Genomic_DNA"/>
</dbReference>
<gene>
    <name evidence="2" type="ORF">EJ04DRAFT_543720</name>
</gene>
<name>A0A9P4QZZ3_9PLEO</name>
<dbReference type="OrthoDB" id="5413829at2759"/>
<comment type="caution">
    <text evidence="2">The sequence shown here is derived from an EMBL/GenBank/DDBJ whole genome shotgun (WGS) entry which is preliminary data.</text>
</comment>
<feature type="compositionally biased region" description="Basic and acidic residues" evidence="1">
    <location>
        <begin position="292"/>
        <end position="301"/>
    </location>
</feature>
<organism evidence="2 3">
    <name type="scientific">Polyplosphaeria fusca</name>
    <dbReference type="NCBI Taxonomy" id="682080"/>
    <lineage>
        <taxon>Eukaryota</taxon>
        <taxon>Fungi</taxon>
        <taxon>Dikarya</taxon>
        <taxon>Ascomycota</taxon>
        <taxon>Pezizomycotina</taxon>
        <taxon>Dothideomycetes</taxon>
        <taxon>Pleosporomycetidae</taxon>
        <taxon>Pleosporales</taxon>
        <taxon>Tetraplosphaeriaceae</taxon>
        <taxon>Polyplosphaeria</taxon>
    </lineage>
</organism>
<protein>
    <submittedName>
        <fullName evidence="2">Uncharacterized protein</fullName>
    </submittedName>
</protein>